<evidence type="ECO:0000259" key="2">
    <source>
        <dbReference type="Pfam" id="PF21821"/>
    </source>
</evidence>
<name>A0A8I0U756_MORMO</name>
<feature type="region of interest" description="Disordered" evidence="1">
    <location>
        <begin position="134"/>
        <end position="179"/>
    </location>
</feature>
<feature type="compositionally biased region" description="Low complexity" evidence="1">
    <location>
        <begin position="148"/>
        <end position="170"/>
    </location>
</feature>
<evidence type="ECO:0000313" key="4">
    <source>
        <dbReference type="Proteomes" id="UP000650477"/>
    </source>
</evidence>
<sequence>MITEVKIFDVNSFATLFDSASPVKLTVSDTHKATSFQVESGETRSDHVVVNAVTISMDLMLTGETEDEFKAIQQAYDCHKLVCIQTRVRAYGPMLITSFTHDENPEMADGLSLSLTFTEWRVIESEYGELPPRKVVKKKQSSTVNSGKVQAQTAAPPPAKKSSVAVKLAGGAAGKPGGK</sequence>
<dbReference type="Proteomes" id="UP000650477">
    <property type="component" value="Unassembled WGS sequence"/>
</dbReference>
<dbReference type="AlphaFoldDB" id="A0A8I0U756"/>
<dbReference type="RefSeq" id="WP_193829391.1">
    <property type="nucleotide sequence ID" value="NZ_PKLF01000002.1"/>
</dbReference>
<protein>
    <recommendedName>
        <fullName evidence="2">Dit-like phage tail protein N-terminal domain-containing protein</fullName>
    </recommendedName>
</protein>
<comment type="caution">
    <text evidence="3">The sequence shown here is derived from an EMBL/GenBank/DDBJ whole genome shotgun (WGS) entry which is preliminary data.</text>
</comment>
<dbReference type="InterPro" id="IPR048494">
    <property type="entry name" value="Dit-like_N"/>
</dbReference>
<dbReference type="EMBL" id="PKLF01000002">
    <property type="protein sequence ID" value="MBE8611233.1"/>
    <property type="molecule type" value="Genomic_DNA"/>
</dbReference>
<accession>A0A8I0U756</accession>
<evidence type="ECO:0000313" key="3">
    <source>
        <dbReference type="EMBL" id="MBE8611233.1"/>
    </source>
</evidence>
<proteinExistence type="predicted"/>
<feature type="domain" description="Dit-like phage tail protein N-terminal" evidence="2">
    <location>
        <begin position="24"/>
        <end position="131"/>
    </location>
</feature>
<gene>
    <name evidence="3" type="ORF">CYG68_02165</name>
</gene>
<organism evidence="3 4">
    <name type="scientific">Morganella morganii</name>
    <name type="common">Proteus morganii</name>
    <dbReference type="NCBI Taxonomy" id="582"/>
    <lineage>
        <taxon>Bacteria</taxon>
        <taxon>Pseudomonadati</taxon>
        <taxon>Pseudomonadota</taxon>
        <taxon>Gammaproteobacteria</taxon>
        <taxon>Enterobacterales</taxon>
        <taxon>Morganellaceae</taxon>
        <taxon>Morganella</taxon>
    </lineage>
</organism>
<reference evidence="3" key="1">
    <citation type="submission" date="2017-12" db="EMBL/GenBank/DDBJ databases">
        <title>Genome sequencing and analysis.</title>
        <authorList>
            <person name="Huang Y.-T."/>
        </authorList>
    </citation>
    <scope>NUCLEOTIDE SEQUENCE</scope>
    <source>
        <strain evidence="3">VGH116</strain>
    </source>
</reference>
<dbReference type="Pfam" id="PF21821">
    <property type="entry name" value="Dit_like"/>
    <property type="match status" value="1"/>
</dbReference>
<evidence type="ECO:0000256" key="1">
    <source>
        <dbReference type="SAM" id="MobiDB-lite"/>
    </source>
</evidence>